<dbReference type="InterPro" id="IPR014001">
    <property type="entry name" value="Helicase_ATP-bd"/>
</dbReference>
<sequence length="1229" mass="133316">MTGIETSRRWELLPQDPEAEKVLQRECGVSAIVARTMAARGITSVDEARRFLTPSLERDWADPLVIPGMGEACDRVESALDQGQRIAVFGDFDVDGMSATCLLTLALRELGGDVYPFIPHRFGEGYGLSLEALSRVIEGCDPELIITVDNGIAARGEVAWLREHGIDVVVTDHHEPAELVPEGVPVTDPKLEPGCVSRELAGAGVALKMVHELGRRKGRPELWRDYTEVATLGTVSDMMLLTGENRALVCDGIASMRHTRRPGLLALAATAGVDISSISADELPFSLVPRLNAAGRMGSTDTAFDLLIADDHAQAAILAASLEETNHERRDTESALTDAAMEQVQRIYDGSRVIVVAGEGWHEGVKGIVASRITNRYHVPSIVFSVKDGVARGSGRSVGSVDLFRAVEQCSDLLVRFGGHSGAVGVTCEADKLDEFRRRLGAVMAQLPAEDFEDCGEVTAVVGLDEMTVAGIDSLEVLQPFGQGNKKPLFAVCGVTMRNRASVGANGNHFRFVATDGFSSVPAIMFRAPDIERAVGCESVVDVVFEPVSETWQGKTKPKLMVKDIIYRDEDRVTSVPASEGEKSSATLADELFDRAESIISRDAYADIAQADRFMTKVVGVSFEGRQAVVESLSEGDELGVERDADNEADPNAVRVCASGAQIGYLRRQIAASLAPAMDAGVAYQARVVEVTGGEGDKRSLGVNIEVTKVSGEPEEDSPEGVANRERERLSHMSLSELTDELRGQMIGEHSLLPAQQAAVDRLARGRSTLCVMATGRGKSLVFHIHAAREAILKHRASVFVYPLRALVSDQAFHLSESFGKLGMSVRVLTGETSQQDRDDIFRELSEGGVDVLLTTPEFLSIHVDRFAQSGRISFLVVDEAHHAGGAKGGNRSAYLSLPQVLTTLGNPVALAVTATAEDAVAHEICNLLSIDEDDVVVDASVRENLRVRDYRELRDREAALVSVVAHGMKTVVYVNSREQSVSLARMLRRNIPELAHRIAFYNAGLTRTERSRVEEAFRSGELICIVSTSAFGEGVNLPDIRNVMLYHMPFGSVEFNQMSGRAGRDGGLADVYLLFGARDARINERIIGASAPDRSDLVCLYRCLRSLSDEAREADGSDSFGMSNADIAQRAVLANPRCSLDDHSVSCGVSVFGELGFLRTSGYGSARRIHMVDAPGRMRLEDSIRYLEGMRSRNEFSEFRDWVLSCSGEELLDRINKPITPAFGVLVS</sequence>
<dbReference type="Pfam" id="PF02272">
    <property type="entry name" value="DHHA1"/>
    <property type="match status" value="1"/>
</dbReference>
<keyword evidence="12" id="KW-1185">Reference proteome</keyword>
<accession>A0A1H6I3Q1</accession>
<comment type="similarity">
    <text evidence="1">Belongs to the RecJ family.</text>
</comment>
<dbReference type="SUPFAM" id="SSF64182">
    <property type="entry name" value="DHH phosphoesterases"/>
    <property type="match status" value="1"/>
</dbReference>
<dbReference type="InterPro" id="IPR014905">
    <property type="entry name" value="HIRAN"/>
</dbReference>
<evidence type="ECO:0000256" key="8">
    <source>
        <dbReference type="ARBA" id="ARBA00022840"/>
    </source>
</evidence>
<feature type="domain" description="Helicase C-terminal" evidence="10">
    <location>
        <begin position="956"/>
        <end position="1109"/>
    </location>
</feature>
<evidence type="ECO:0000313" key="12">
    <source>
        <dbReference type="Proteomes" id="UP000199135"/>
    </source>
</evidence>
<dbReference type="SMART" id="SM00487">
    <property type="entry name" value="DEXDc"/>
    <property type="match status" value="1"/>
</dbReference>
<dbReference type="Pfam" id="PF00271">
    <property type="entry name" value="Helicase_C"/>
    <property type="match status" value="1"/>
</dbReference>
<dbReference type="RefSeq" id="WP_078686901.1">
    <property type="nucleotide sequence ID" value="NZ_FNWT01000002.1"/>
</dbReference>
<dbReference type="InterPro" id="IPR001650">
    <property type="entry name" value="Helicase_C-like"/>
</dbReference>
<dbReference type="SUPFAM" id="SSF52540">
    <property type="entry name" value="P-loop containing nucleoside triphosphate hydrolases"/>
    <property type="match status" value="1"/>
</dbReference>
<dbReference type="Pfam" id="PF08797">
    <property type="entry name" value="HIRAN"/>
    <property type="match status" value="1"/>
</dbReference>
<evidence type="ECO:0000256" key="4">
    <source>
        <dbReference type="ARBA" id="ARBA00022723"/>
    </source>
</evidence>
<name>A0A1H6I3Q1_9ACTN</name>
<dbReference type="PROSITE" id="PS51194">
    <property type="entry name" value="HELICASE_CTER"/>
    <property type="match status" value="1"/>
</dbReference>
<evidence type="ECO:0000256" key="7">
    <source>
        <dbReference type="ARBA" id="ARBA00022839"/>
    </source>
</evidence>
<dbReference type="InterPro" id="IPR038763">
    <property type="entry name" value="DHH_sf"/>
</dbReference>
<dbReference type="PROSITE" id="PS51192">
    <property type="entry name" value="HELICASE_ATP_BIND_1"/>
    <property type="match status" value="1"/>
</dbReference>
<evidence type="ECO:0000313" key="11">
    <source>
        <dbReference type="EMBL" id="SEH41217.1"/>
    </source>
</evidence>
<dbReference type="Gene3D" id="3.90.1640.30">
    <property type="match status" value="1"/>
</dbReference>
<dbReference type="Gene3D" id="3.40.50.300">
    <property type="entry name" value="P-loop containing nucleotide triphosphate hydrolases"/>
    <property type="match status" value="2"/>
</dbReference>
<evidence type="ECO:0000256" key="6">
    <source>
        <dbReference type="ARBA" id="ARBA00022801"/>
    </source>
</evidence>
<evidence type="ECO:0000256" key="2">
    <source>
        <dbReference type="ARBA" id="ARBA00019841"/>
    </source>
</evidence>
<proteinExistence type="inferred from homology"/>
<dbReference type="Gene3D" id="3.30.70.2330">
    <property type="match status" value="1"/>
</dbReference>
<gene>
    <name evidence="11" type="ORF">SAMN05216447_1023</name>
</gene>
<keyword evidence="3" id="KW-0540">Nuclease</keyword>
<evidence type="ECO:0000256" key="1">
    <source>
        <dbReference type="ARBA" id="ARBA00005915"/>
    </source>
</evidence>
<dbReference type="Pfam" id="PF17768">
    <property type="entry name" value="RecJ_OB"/>
    <property type="match status" value="1"/>
</dbReference>
<dbReference type="PANTHER" id="PTHR30255">
    <property type="entry name" value="SINGLE-STRANDED-DNA-SPECIFIC EXONUCLEASE RECJ"/>
    <property type="match status" value="1"/>
</dbReference>
<dbReference type="InterPro" id="IPR051673">
    <property type="entry name" value="SSDNA_exonuclease_RecJ"/>
</dbReference>
<dbReference type="InterPro" id="IPR027417">
    <property type="entry name" value="P-loop_NTPase"/>
</dbReference>
<protein>
    <recommendedName>
        <fullName evidence="2">Single-stranded-DNA-specific exonuclease RecJ</fullName>
    </recommendedName>
</protein>
<dbReference type="InterPro" id="IPR041122">
    <property type="entry name" value="RecJ_OB"/>
</dbReference>
<keyword evidence="5" id="KW-0547">Nucleotide-binding</keyword>
<keyword evidence="4" id="KW-0479">Metal-binding</keyword>
<dbReference type="SMART" id="SM00490">
    <property type="entry name" value="HELICc"/>
    <property type="match status" value="1"/>
</dbReference>
<keyword evidence="7 11" id="KW-0269">Exonuclease</keyword>
<dbReference type="InterPro" id="IPR003156">
    <property type="entry name" value="DHHA1_dom"/>
</dbReference>
<organism evidence="11 12">
    <name type="scientific">Parafannyhessea umbonata</name>
    <dbReference type="NCBI Taxonomy" id="604330"/>
    <lineage>
        <taxon>Bacteria</taxon>
        <taxon>Bacillati</taxon>
        <taxon>Actinomycetota</taxon>
        <taxon>Coriobacteriia</taxon>
        <taxon>Coriobacteriales</taxon>
        <taxon>Atopobiaceae</taxon>
        <taxon>Parafannyhessea</taxon>
    </lineage>
</organism>
<dbReference type="PANTHER" id="PTHR30255:SF2">
    <property type="entry name" value="SINGLE-STRANDED-DNA-SPECIFIC EXONUCLEASE RECJ"/>
    <property type="match status" value="1"/>
</dbReference>
<dbReference type="EMBL" id="FNWT01000002">
    <property type="protein sequence ID" value="SEH41217.1"/>
    <property type="molecule type" value="Genomic_DNA"/>
</dbReference>
<dbReference type="Pfam" id="PF01368">
    <property type="entry name" value="DHH"/>
    <property type="match status" value="1"/>
</dbReference>
<comment type="caution">
    <text evidence="11">The sequence shown here is derived from an EMBL/GenBank/DDBJ whole genome shotgun (WGS) entry which is preliminary data.</text>
</comment>
<dbReference type="InterPro" id="IPR004610">
    <property type="entry name" value="RecJ"/>
</dbReference>
<dbReference type="Pfam" id="PF00270">
    <property type="entry name" value="DEAD"/>
    <property type="match status" value="1"/>
</dbReference>
<feature type="domain" description="Helicase ATP-binding" evidence="9">
    <location>
        <begin position="760"/>
        <end position="935"/>
    </location>
</feature>
<evidence type="ECO:0000259" key="9">
    <source>
        <dbReference type="PROSITE" id="PS51192"/>
    </source>
</evidence>
<dbReference type="Proteomes" id="UP000199135">
    <property type="component" value="Unassembled WGS sequence"/>
</dbReference>
<dbReference type="InterPro" id="IPR011545">
    <property type="entry name" value="DEAD/DEAH_box_helicase_dom"/>
</dbReference>
<dbReference type="GO" id="GO:0004527">
    <property type="term" value="F:exonuclease activity"/>
    <property type="evidence" value="ECO:0007669"/>
    <property type="project" value="UniProtKB-KW"/>
</dbReference>
<reference evidence="11 12" key="1">
    <citation type="submission" date="2016-10" db="EMBL/GenBank/DDBJ databases">
        <authorList>
            <person name="Varghese N."/>
            <person name="Submissions S."/>
        </authorList>
    </citation>
    <scope>NUCLEOTIDE SEQUENCE [LARGE SCALE GENOMIC DNA]</scope>
    <source>
        <strain evidence="11 12">WCP15</strain>
    </source>
</reference>
<evidence type="ECO:0000256" key="5">
    <source>
        <dbReference type="ARBA" id="ARBA00022741"/>
    </source>
</evidence>
<dbReference type="Gene3D" id="3.10.310.30">
    <property type="match status" value="1"/>
</dbReference>
<evidence type="ECO:0000259" key="10">
    <source>
        <dbReference type="PROSITE" id="PS51194"/>
    </source>
</evidence>
<dbReference type="NCBIfam" id="TIGR00644">
    <property type="entry name" value="recJ"/>
    <property type="match status" value="1"/>
</dbReference>
<evidence type="ECO:0000256" key="3">
    <source>
        <dbReference type="ARBA" id="ARBA00022722"/>
    </source>
</evidence>
<dbReference type="InterPro" id="IPR001667">
    <property type="entry name" value="DDH_dom"/>
</dbReference>
<keyword evidence="8" id="KW-0067">ATP-binding</keyword>
<keyword evidence="6" id="KW-0378">Hydrolase</keyword>
<dbReference type="SMART" id="SM00910">
    <property type="entry name" value="HIRAN"/>
    <property type="match status" value="1"/>
</dbReference>